<evidence type="ECO:0000313" key="3">
    <source>
        <dbReference type="EMBL" id="PVM67181.1"/>
    </source>
</evidence>
<evidence type="ECO:0000313" key="4">
    <source>
        <dbReference type="Proteomes" id="UP000245068"/>
    </source>
</evidence>
<proteinExistence type="predicted"/>
<comment type="caution">
    <text evidence="2">The sequence shown here is derived from an EMBL/GenBank/DDBJ whole genome shotgun (WGS) entry which is preliminary data.</text>
</comment>
<accession>A0A2T8XD80</accession>
<dbReference type="Proteomes" id="UP000245551">
    <property type="component" value="Unassembled WGS sequence"/>
</dbReference>
<dbReference type="AlphaFoldDB" id="A0A2T8XD80"/>
<dbReference type="EMBL" id="QDLV01000006">
    <property type="protein sequence ID" value="PVJ48572.1"/>
    <property type="molecule type" value="Genomic_DNA"/>
</dbReference>
<organism evidence="2 5">
    <name type="scientific">Salmonella enterica subsp. enterica serovar Gaminara</name>
    <dbReference type="NCBI Taxonomy" id="913070"/>
    <lineage>
        <taxon>Bacteria</taxon>
        <taxon>Pseudomonadati</taxon>
        <taxon>Pseudomonadota</taxon>
        <taxon>Gammaproteobacteria</taxon>
        <taxon>Enterobacterales</taxon>
        <taxon>Enterobacteriaceae</taxon>
        <taxon>Salmonella</taxon>
    </lineage>
</organism>
<name>A0A2T8XD80_SALET</name>
<dbReference type="EMBL" id="QDOO01000006">
    <property type="protein sequence ID" value="PVM67181.1"/>
    <property type="molecule type" value="Genomic_DNA"/>
</dbReference>
<dbReference type="EMBL" id="AAKNPZ010000023">
    <property type="protein sequence ID" value="ECT7283006.1"/>
    <property type="molecule type" value="Genomic_DNA"/>
</dbReference>
<dbReference type="Proteomes" id="UP000245068">
    <property type="component" value="Unassembled WGS sequence"/>
</dbReference>
<evidence type="ECO:0000313" key="5">
    <source>
        <dbReference type="Proteomes" id="UP000245551"/>
    </source>
</evidence>
<sequence length="66" mass="7682">MTMRFSVRWKKDRKLQFRLALFTGGRSSGAAGWYYSAVIQIVVIILLTTKRTWYIILFPIGNKKNA</sequence>
<evidence type="ECO:0000313" key="1">
    <source>
        <dbReference type="EMBL" id="ECT7283006.1"/>
    </source>
</evidence>
<evidence type="ECO:0000313" key="2">
    <source>
        <dbReference type="EMBL" id="PVJ48572.1"/>
    </source>
</evidence>
<gene>
    <name evidence="1" type="ORF">A9W71_19340</name>
    <name evidence="3" type="ORF">C4784_08245</name>
    <name evidence="2" type="ORF">C4855_09485</name>
</gene>
<reference evidence="1" key="2">
    <citation type="submission" date="2018-07" db="EMBL/GenBank/DDBJ databases">
        <authorList>
            <consortium name="NARMS: The National Antimicrobial Resistance Monitoring System"/>
        </authorList>
    </citation>
    <scope>NUCLEOTIDE SEQUENCE</scope>
    <source>
        <strain evidence="1">CVM N42501</strain>
    </source>
</reference>
<reference evidence="4 5" key="1">
    <citation type="submission" date="2018-04" db="EMBL/GenBank/DDBJ databases">
        <title>Serotype diversity and antimicrobial resistance among Salmonella enterica isolated from patients at an equine referral hospital.</title>
        <authorList>
            <person name="Leon I.M."/>
            <person name="Lawhon S.D."/>
            <person name="Norman K.N."/>
            <person name="Threadgill D.S."/>
            <person name="Ohta N."/>
            <person name="Vinasco J."/>
            <person name="Scott H.M."/>
        </authorList>
    </citation>
    <scope>NUCLEOTIDE SEQUENCE [LARGE SCALE GENOMIC DNA]</scope>
    <source>
        <strain evidence="3 4">159</strain>
        <strain evidence="2 5">230</strain>
    </source>
</reference>
<protein>
    <submittedName>
        <fullName evidence="2">Uncharacterized protein</fullName>
    </submittedName>
</protein>